<dbReference type="InterPro" id="IPR041522">
    <property type="entry name" value="CdaR_GGDEF"/>
</dbReference>
<dbReference type="PANTHER" id="PTHR33744:SF1">
    <property type="entry name" value="DNA-BINDING TRANSCRIPTIONAL ACTIVATOR ADER"/>
    <property type="match status" value="1"/>
</dbReference>
<dbReference type="EMBL" id="AP027452">
    <property type="protein sequence ID" value="BDY26279.1"/>
    <property type="molecule type" value="Genomic_DNA"/>
</dbReference>
<evidence type="ECO:0000313" key="5">
    <source>
        <dbReference type="EMBL" id="BDY26279.1"/>
    </source>
</evidence>
<dbReference type="RefSeq" id="WP_286213077.1">
    <property type="nucleotide sequence ID" value="NZ_AP027452.1"/>
</dbReference>
<feature type="domain" description="PucR C-terminal helix-turn-helix" evidence="3">
    <location>
        <begin position="443"/>
        <end position="501"/>
    </location>
</feature>
<evidence type="ECO:0000256" key="1">
    <source>
        <dbReference type="ARBA" id="ARBA00006754"/>
    </source>
</evidence>
<sequence>MAMTVRRLIGINDLALSLVAGRVGIDRVISWAHAIELTDPSPWLSGGELVMTTGLHLSESPAEQRDYVQRIVESGSTAIAFDTGVRFRKVPPAVVAAGDEFGIPVLAVSPETPFIAISRAVIDEITADQVRLVQNVVQGQENLARVTMRGGIPALVDTLSSALNCTACVLDRSRVVLAESGVGTTELVERVQEQLDKDQKRRRGVSRVLVDDRGTLTIQQVPGADEKQGYLAVASADPLDASDRLLVGHALALLSIELAKPARVIDAEQRLRTGVTEALFEGGLDVDSTLLRYFGFAPDVSVVAAVFTDVGPALPAQHQLAAALDGQPYLMAGNGDGVAVVVHADGADRLLQQVYTRARTGLRRAINAGVGAPASIGNAGLSLQQALSAVRVAEANGHRLVGFEELGTFSLLLSTQPETVLRSIANRSLGVLDDYDRDNGAKLVQSLESFLHHNGHWESAAVELGVHRHTLRGRMARVVELLGRDLDSAHTRSELWIALKARELLAQDLPKR</sequence>
<feature type="domain" description="CdaR GGDEF-like" evidence="4">
    <location>
        <begin position="291"/>
        <end position="392"/>
    </location>
</feature>
<feature type="domain" description="Purine catabolism PurC-like" evidence="2">
    <location>
        <begin position="16"/>
        <end position="125"/>
    </location>
</feature>
<organism evidence="5 6">
    <name type="scientific">Mycolicibacterium mageritense</name>
    <name type="common">Mycobacterium mageritense</name>
    <dbReference type="NCBI Taxonomy" id="53462"/>
    <lineage>
        <taxon>Bacteria</taxon>
        <taxon>Bacillati</taxon>
        <taxon>Actinomycetota</taxon>
        <taxon>Actinomycetes</taxon>
        <taxon>Mycobacteriales</taxon>
        <taxon>Mycobacteriaceae</taxon>
        <taxon>Mycolicibacterium</taxon>
    </lineage>
</organism>
<dbReference type="InterPro" id="IPR042070">
    <property type="entry name" value="PucR_C-HTH_sf"/>
</dbReference>
<evidence type="ECO:0000259" key="3">
    <source>
        <dbReference type="Pfam" id="PF13556"/>
    </source>
</evidence>
<name>A0AAI8TNY7_MYCME</name>
<dbReference type="InterPro" id="IPR025736">
    <property type="entry name" value="PucR_C-HTH_dom"/>
</dbReference>
<dbReference type="PANTHER" id="PTHR33744">
    <property type="entry name" value="CARBOHYDRATE DIACID REGULATOR"/>
    <property type="match status" value="1"/>
</dbReference>
<dbReference type="Gene3D" id="1.10.10.2840">
    <property type="entry name" value="PucR C-terminal helix-turn-helix domain"/>
    <property type="match status" value="1"/>
</dbReference>
<dbReference type="InterPro" id="IPR051448">
    <property type="entry name" value="CdaR-like_regulators"/>
</dbReference>
<comment type="similarity">
    <text evidence="1">Belongs to the CdaR family.</text>
</comment>
<accession>A0AAI8TNY7</accession>
<dbReference type="Pfam" id="PF13556">
    <property type="entry name" value="HTH_30"/>
    <property type="match status" value="1"/>
</dbReference>
<dbReference type="Pfam" id="PF17853">
    <property type="entry name" value="GGDEF_2"/>
    <property type="match status" value="1"/>
</dbReference>
<evidence type="ECO:0000259" key="2">
    <source>
        <dbReference type="Pfam" id="PF07905"/>
    </source>
</evidence>
<dbReference type="Pfam" id="PF07905">
    <property type="entry name" value="PucR"/>
    <property type="match status" value="1"/>
</dbReference>
<dbReference type="AlphaFoldDB" id="A0AAI8TNY7"/>
<dbReference type="InterPro" id="IPR012914">
    <property type="entry name" value="PucR_dom"/>
</dbReference>
<dbReference type="Proteomes" id="UP001241092">
    <property type="component" value="Chromosome"/>
</dbReference>
<gene>
    <name evidence="5" type="primary">pucR_1</name>
    <name evidence="5" type="ORF">hbim_00190</name>
</gene>
<evidence type="ECO:0000313" key="6">
    <source>
        <dbReference type="Proteomes" id="UP001241092"/>
    </source>
</evidence>
<evidence type="ECO:0000259" key="4">
    <source>
        <dbReference type="Pfam" id="PF17853"/>
    </source>
</evidence>
<proteinExistence type="inferred from homology"/>
<protein>
    <submittedName>
        <fullName evidence="5">Purine catabolism regulatory protein</fullName>
    </submittedName>
</protein>
<reference evidence="5" key="1">
    <citation type="submission" date="2023-03" db="EMBL/GenBank/DDBJ databases">
        <title>Draft genome sequence of a Mycolicibacterium mageritense strain H4_3_1 isolated from a hybrid biological-inorganic system reactor.</title>
        <authorList>
            <person name="Feng X."/>
            <person name="Kazama D."/>
            <person name="Sato K."/>
            <person name="Kobayashi H."/>
        </authorList>
    </citation>
    <scope>NUCLEOTIDE SEQUENCE</scope>
    <source>
        <strain evidence="5">H4_3_1</strain>
    </source>
</reference>